<dbReference type="SUPFAM" id="SSF54171">
    <property type="entry name" value="DNA-binding domain"/>
    <property type="match status" value="1"/>
</dbReference>
<dbReference type="AlphaFoldDB" id="A0A509EC60"/>
<protein>
    <recommendedName>
        <fullName evidence="1">HNH nuclease domain-containing protein</fullName>
    </recommendedName>
</protein>
<keyword evidence="3" id="KW-1185">Reference proteome</keyword>
<accession>A0A509EC60</accession>
<dbReference type="EMBL" id="CABFPH010000029">
    <property type="protein sequence ID" value="VUD71847.1"/>
    <property type="molecule type" value="Genomic_DNA"/>
</dbReference>
<dbReference type="InterPro" id="IPR036955">
    <property type="entry name" value="AP2/ERF_dom_sf"/>
</dbReference>
<dbReference type="Pfam" id="PF13392">
    <property type="entry name" value="HNH_3"/>
    <property type="match status" value="1"/>
</dbReference>
<dbReference type="GO" id="GO:0003700">
    <property type="term" value="F:DNA-binding transcription factor activity"/>
    <property type="evidence" value="ECO:0007669"/>
    <property type="project" value="InterPro"/>
</dbReference>
<reference evidence="2 3" key="1">
    <citation type="submission" date="2019-06" db="EMBL/GenBank/DDBJ databases">
        <authorList>
            <person name="Rodrigo-Torres L."/>
            <person name="Arahal R. D."/>
            <person name="Lucena T."/>
        </authorList>
    </citation>
    <scope>NUCLEOTIDE SEQUENCE [LARGE SCALE GENOMIC DNA]</scope>
    <source>
        <strain evidence="2 3">SB0023/3</strain>
    </source>
</reference>
<dbReference type="InterPro" id="IPR003615">
    <property type="entry name" value="HNH_nuc"/>
</dbReference>
<evidence type="ECO:0000313" key="2">
    <source>
        <dbReference type="EMBL" id="VUD71847.1"/>
    </source>
</evidence>
<dbReference type="RefSeq" id="WP_185156839.1">
    <property type="nucleotide sequence ID" value="NZ_CABFPH010000029.1"/>
</dbReference>
<dbReference type="SUPFAM" id="SSF54060">
    <property type="entry name" value="His-Me finger endonucleases"/>
    <property type="match status" value="1"/>
</dbReference>
<dbReference type="Gene3D" id="3.30.730.10">
    <property type="entry name" value="AP2/ERF domain"/>
    <property type="match status" value="1"/>
</dbReference>
<proteinExistence type="predicted"/>
<dbReference type="InterPro" id="IPR016177">
    <property type="entry name" value="DNA-bd_dom_sf"/>
</dbReference>
<gene>
    <name evidence="2" type="ORF">MET9862_02436</name>
</gene>
<dbReference type="GO" id="GO:0003677">
    <property type="term" value="F:DNA binding"/>
    <property type="evidence" value="ECO:0007669"/>
    <property type="project" value="InterPro"/>
</dbReference>
<dbReference type="Gene3D" id="3.90.75.20">
    <property type="match status" value="1"/>
</dbReference>
<evidence type="ECO:0000313" key="3">
    <source>
        <dbReference type="Proteomes" id="UP000410984"/>
    </source>
</evidence>
<dbReference type="Proteomes" id="UP000410984">
    <property type="component" value="Unassembled WGS sequence"/>
</dbReference>
<feature type="domain" description="HNH nuclease" evidence="1">
    <location>
        <begin position="68"/>
        <end position="112"/>
    </location>
</feature>
<sequence length="183" mass="20647">MAKADNSVSRTALTHARLRELLRYEPDTGNLIWRVRRSKGGSGAQVGDTAGYTAEDGYVRVSVDNRRYLAHRLAWFWMIGAWPVGTIDHRNRKKADNRWDNLREATYSQNGVNRHRTRKHHLPRGVYPADGTGRFNAKIGIRGKVLCLGSFDTPEQAHAAYLTAATSKYGAFLPDEVSKIRPK</sequence>
<evidence type="ECO:0000259" key="1">
    <source>
        <dbReference type="Pfam" id="PF13392"/>
    </source>
</evidence>
<organism evidence="2 3">
    <name type="scientific">Methylobacterium symbioticum</name>
    <dbReference type="NCBI Taxonomy" id="2584084"/>
    <lineage>
        <taxon>Bacteria</taxon>
        <taxon>Pseudomonadati</taxon>
        <taxon>Pseudomonadota</taxon>
        <taxon>Alphaproteobacteria</taxon>
        <taxon>Hyphomicrobiales</taxon>
        <taxon>Methylobacteriaceae</taxon>
        <taxon>Methylobacterium</taxon>
    </lineage>
</organism>
<name>A0A509EC60_9HYPH</name>
<dbReference type="InterPro" id="IPR044925">
    <property type="entry name" value="His-Me_finger_sf"/>
</dbReference>